<dbReference type="AlphaFoldDB" id="A0A1I7A140"/>
<keyword evidence="1" id="KW-0472">Membrane</keyword>
<dbReference type="Proteomes" id="UP000182466">
    <property type="component" value="Unassembled WGS sequence"/>
</dbReference>
<dbReference type="Gene3D" id="3.60.10.10">
    <property type="entry name" value="Endonuclease/exonuclease/phosphatase"/>
    <property type="match status" value="1"/>
</dbReference>
<dbReference type="SUPFAM" id="SSF56219">
    <property type="entry name" value="DNase I-like"/>
    <property type="match status" value="1"/>
</dbReference>
<dbReference type="Pfam" id="PF03372">
    <property type="entry name" value="Exo_endo_phos"/>
    <property type="match status" value="1"/>
</dbReference>
<keyword evidence="3" id="KW-0255">Endonuclease</keyword>
<evidence type="ECO:0000313" key="3">
    <source>
        <dbReference type="EMBL" id="SFT68645.1"/>
    </source>
</evidence>
<evidence type="ECO:0000259" key="2">
    <source>
        <dbReference type="Pfam" id="PF03372"/>
    </source>
</evidence>
<feature type="domain" description="Endonuclease/exonuclease/phosphatase" evidence="2">
    <location>
        <begin position="104"/>
        <end position="306"/>
    </location>
</feature>
<evidence type="ECO:0000313" key="4">
    <source>
        <dbReference type="Proteomes" id="UP000182466"/>
    </source>
</evidence>
<feature type="transmembrane region" description="Helical" evidence="1">
    <location>
        <begin position="36"/>
        <end position="54"/>
    </location>
</feature>
<keyword evidence="3" id="KW-0378">Hydrolase</keyword>
<keyword evidence="1" id="KW-1133">Transmembrane helix</keyword>
<dbReference type="EMBL" id="FPAW01000005">
    <property type="protein sequence ID" value="SFT68645.1"/>
    <property type="molecule type" value="Genomic_DNA"/>
</dbReference>
<evidence type="ECO:0000256" key="1">
    <source>
        <dbReference type="SAM" id="Phobius"/>
    </source>
</evidence>
<sequence length="357" mass="40180">MSLFELLFAAGAIVLCLVTVLPEMRETSWVIRMFDIPRLQISALLAVLIPLGGLLENPPYVLWAMLAAALAWQIAKILPFTPLGHTEIALTPDAPDTLKMLVSNVLLENDQHGALADLIRDEDPDIVFLMEIDDVWSRAMAPVLRDYPHRVDLPKDNYYGLTFASRLDTLDARAVYLSDDDTPALLARMKSPCGRDFHFVGLHPRPPIPGNDTDLRDEQIIYSARFARDKDVPVIAAGDFNAAAWGRASRRFKYIGEFLDPRRGRGLFPSFDVRSRVLRCPIDQIYVTQQIAVADFRRGPDIGSDHFPFIATVSLDPATAHRANRPQKPLSEPLREELTRKTDAYARHLEQICRSDD</sequence>
<keyword evidence="4" id="KW-1185">Reference proteome</keyword>
<dbReference type="eggNOG" id="COG3021">
    <property type="taxonomic scope" value="Bacteria"/>
</dbReference>
<gene>
    <name evidence="3" type="ORF">SAMN05216236_105121</name>
</gene>
<dbReference type="InterPro" id="IPR036691">
    <property type="entry name" value="Endo/exonu/phosph_ase_sf"/>
</dbReference>
<keyword evidence="3" id="KW-0540">Nuclease</keyword>
<dbReference type="GO" id="GO:0004527">
    <property type="term" value="F:exonuclease activity"/>
    <property type="evidence" value="ECO:0007669"/>
    <property type="project" value="UniProtKB-KW"/>
</dbReference>
<dbReference type="InterPro" id="IPR005135">
    <property type="entry name" value="Endo/exonuclease/phosphatase"/>
</dbReference>
<keyword evidence="3" id="KW-0269">Exonuclease</keyword>
<dbReference type="GO" id="GO:0004519">
    <property type="term" value="F:endonuclease activity"/>
    <property type="evidence" value="ECO:0007669"/>
    <property type="project" value="UniProtKB-KW"/>
</dbReference>
<dbReference type="RefSeq" id="WP_051372242.1">
    <property type="nucleotide sequence ID" value="NZ_FPAW01000005.1"/>
</dbReference>
<dbReference type="STRING" id="999627.SAMN05216236_105121"/>
<proteinExistence type="predicted"/>
<feature type="transmembrane region" description="Helical" evidence="1">
    <location>
        <begin position="6"/>
        <end position="24"/>
    </location>
</feature>
<name>A0A1I7A140_9RHOB</name>
<accession>A0A1I7A140</accession>
<protein>
    <submittedName>
        <fullName evidence="3">Uncharacterized conserved protein YafD, endonuclease/exonuclease/phosphatase (EEP) superfamily</fullName>
    </submittedName>
</protein>
<keyword evidence="1" id="KW-0812">Transmembrane</keyword>
<dbReference type="OrthoDB" id="9796594at2"/>
<organism evidence="3 4">
    <name type="scientific">Sedimentitalea nanhaiensis</name>
    <dbReference type="NCBI Taxonomy" id="999627"/>
    <lineage>
        <taxon>Bacteria</taxon>
        <taxon>Pseudomonadati</taxon>
        <taxon>Pseudomonadota</taxon>
        <taxon>Alphaproteobacteria</taxon>
        <taxon>Rhodobacterales</taxon>
        <taxon>Paracoccaceae</taxon>
        <taxon>Sedimentitalea</taxon>
    </lineage>
</organism>
<reference evidence="3 4" key="1">
    <citation type="submission" date="2016-10" db="EMBL/GenBank/DDBJ databases">
        <authorList>
            <person name="de Groot N.N."/>
        </authorList>
    </citation>
    <scope>NUCLEOTIDE SEQUENCE [LARGE SCALE GENOMIC DNA]</scope>
    <source>
        <strain evidence="3 4">CGMCC 1.10959</strain>
    </source>
</reference>